<keyword evidence="1" id="KW-1133">Transmembrane helix</keyword>
<proteinExistence type="predicted"/>
<comment type="caution">
    <text evidence="2">The sequence shown here is derived from an EMBL/GenBank/DDBJ whole genome shotgun (WGS) entry which is preliminary data.</text>
</comment>
<dbReference type="PATRIC" id="fig|997347.4.peg.2148"/>
<feature type="transmembrane region" description="Helical" evidence="1">
    <location>
        <begin position="6"/>
        <end position="26"/>
    </location>
</feature>
<evidence type="ECO:0000313" key="2">
    <source>
        <dbReference type="EMBL" id="EGQ78608.1"/>
    </source>
</evidence>
<gene>
    <name evidence="2" type="ORF">HMPREF9094_2365</name>
</gene>
<sequence length="49" mass="5991">MLFYFIFILLIFLINILNNFFTLIKLSKKGKMLFLKKWYRIKKATPKCS</sequence>
<evidence type="ECO:0000313" key="3">
    <source>
        <dbReference type="Proteomes" id="UP000005392"/>
    </source>
</evidence>
<dbReference type="HOGENOM" id="CLU_3136012_0_0_0"/>
<dbReference type="AlphaFoldDB" id="F9ER10"/>
<keyword evidence="1" id="KW-0472">Membrane</keyword>
<evidence type="ECO:0000256" key="1">
    <source>
        <dbReference type="SAM" id="Phobius"/>
    </source>
</evidence>
<keyword evidence="3" id="KW-1185">Reference proteome</keyword>
<reference evidence="2 3" key="1">
    <citation type="submission" date="2011-05" db="EMBL/GenBank/DDBJ databases">
        <authorList>
            <person name="Muzny D."/>
            <person name="Qin X."/>
            <person name="Deng J."/>
            <person name="Jiang H."/>
            <person name="Liu Y."/>
            <person name="Qu J."/>
            <person name="Song X.-Z."/>
            <person name="Zhang L."/>
            <person name="Thornton R."/>
            <person name="Coyle M."/>
            <person name="Francisco L."/>
            <person name="Jackson L."/>
            <person name="Javaid M."/>
            <person name="Korchina V."/>
            <person name="Kovar C."/>
            <person name="Mata R."/>
            <person name="Mathew T."/>
            <person name="Ngo R."/>
            <person name="Nguyen L."/>
            <person name="Nguyen N."/>
            <person name="Okwuonu G."/>
            <person name="Ongeri F."/>
            <person name="Pham C."/>
            <person name="Simmons D."/>
            <person name="Wilczek-Boney K."/>
            <person name="Hale W."/>
            <person name="Jakkamsetti A."/>
            <person name="Pham P."/>
            <person name="Ruth R."/>
            <person name="San Lucas F."/>
            <person name="Warren J."/>
            <person name="Zhang J."/>
            <person name="Zhao Z."/>
            <person name="Zhou C."/>
            <person name="Zhu D."/>
            <person name="Lee S."/>
            <person name="Bess C."/>
            <person name="Blankenburg K."/>
            <person name="Forbes L."/>
            <person name="Fu Q."/>
            <person name="Gubbala S."/>
            <person name="Hirani K."/>
            <person name="Jayaseelan J.C."/>
            <person name="Lara F."/>
            <person name="Munidasa M."/>
            <person name="Palculict T."/>
            <person name="Patil S."/>
            <person name="Pu L.-L."/>
            <person name="Saada N."/>
            <person name="Tang L."/>
            <person name="Weissenberger G."/>
            <person name="Zhu Y."/>
            <person name="Hemphill L."/>
            <person name="Shang Y."/>
            <person name="Youmans B."/>
            <person name="Ayvaz T."/>
            <person name="Ross M."/>
            <person name="Santibanez J."/>
            <person name="Aqrawi P."/>
            <person name="Gross S."/>
            <person name="Joshi V."/>
            <person name="Fowler G."/>
            <person name="Nazareth L."/>
            <person name="Reid J."/>
            <person name="Worley K."/>
            <person name="Petrosino J."/>
            <person name="Highlander S."/>
            <person name="Gibbs R."/>
        </authorList>
    </citation>
    <scope>NUCLEOTIDE SEQUENCE [LARGE SCALE GENOMIC DNA]</scope>
    <source>
        <strain evidence="2 3">ATCC 51191</strain>
    </source>
</reference>
<accession>F9ER10</accession>
<keyword evidence="1" id="KW-0812">Transmembrane</keyword>
<dbReference type="Proteomes" id="UP000005392">
    <property type="component" value="Unassembled WGS sequence"/>
</dbReference>
<organism evidence="2 3">
    <name type="scientific">Fusobacterium animalis ATCC 51191</name>
    <dbReference type="NCBI Taxonomy" id="997347"/>
    <lineage>
        <taxon>Bacteria</taxon>
        <taxon>Fusobacteriati</taxon>
        <taxon>Fusobacteriota</taxon>
        <taxon>Fusobacteriia</taxon>
        <taxon>Fusobacteriales</taxon>
        <taxon>Fusobacteriaceae</taxon>
        <taxon>Fusobacterium</taxon>
    </lineage>
</organism>
<protein>
    <submittedName>
        <fullName evidence="2">Uncharacterized protein</fullName>
    </submittedName>
</protein>
<dbReference type="EMBL" id="AFQD01000487">
    <property type="protein sequence ID" value="EGQ78608.1"/>
    <property type="molecule type" value="Genomic_DNA"/>
</dbReference>
<name>F9ER10_9FUSO</name>